<dbReference type="RefSeq" id="WP_169277203.1">
    <property type="nucleotide sequence ID" value="NZ_JABBCP010000002.1"/>
</dbReference>
<comment type="caution">
    <text evidence="2">The sequence shown here is derived from an EMBL/GenBank/DDBJ whole genome shotgun (WGS) entry which is preliminary data.</text>
</comment>
<protein>
    <submittedName>
        <fullName evidence="2">3-dehydroquinate synthase</fullName>
    </submittedName>
</protein>
<dbReference type="InterPro" id="IPR030960">
    <property type="entry name" value="DHQS/DOIS_N"/>
</dbReference>
<dbReference type="Proteomes" id="UP000546970">
    <property type="component" value="Unassembled WGS sequence"/>
</dbReference>
<gene>
    <name evidence="2" type="ORF">HF320_04285</name>
</gene>
<dbReference type="Pfam" id="PF01761">
    <property type="entry name" value="DHQ_synthase"/>
    <property type="match status" value="1"/>
</dbReference>
<proteinExistence type="predicted"/>
<evidence type="ECO:0000313" key="2">
    <source>
        <dbReference type="EMBL" id="NMF55548.1"/>
    </source>
</evidence>
<keyword evidence="3" id="KW-1185">Reference proteome</keyword>
<dbReference type="Gene3D" id="3.40.50.1970">
    <property type="match status" value="1"/>
</dbReference>
<organism evidence="2 3">
    <name type="scientific">Collinsella acetigenes</name>
    <dbReference type="NCBI Taxonomy" id="2713419"/>
    <lineage>
        <taxon>Bacteria</taxon>
        <taxon>Bacillati</taxon>
        <taxon>Actinomycetota</taxon>
        <taxon>Coriobacteriia</taxon>
        <taxon>Coriobacteriales</taxon>
        <taxon>Coriobacteriaceae</taxon>
        <taxon>Collinsella</taxon>
    </lineage>
</organism>
<dbReference type="EMBL" id="JABBCP010000002">
    <property type="protein sequence ID" value="NMF55548.1"/>
    <property type="molecule type" value="Genomic_DNA"/>
</dbReference>
<dbReference type="SUPFAM" id="SSF56796">
    <property type="entry name" value="Dehydroquinate synthase-like"/>
    <property type="match status" value="1"/>
</dbReference>
<dbReference type="AlphaFoldDB" id="A0A7X9YIU7"/>
<sequence>MIRRQLVNLGGFGCDYRIGCGALGDFSRFASNVVTTPKRAVLVIEAGTSDSTFTLVNRGLIDAGFRVYTMQLAADDSVCTVDCALRIQEFCAESQLTCDDVIVSVGGMNVASVVDYVAMSWCGGCACAHVPTTFDAMCLAATRMRPLGLSSAHGLVSFHPHVSLVVCDLDLVMGQSADDKMLGLVYLIAAAMTESTRSWENFAKKIPGYLAGEEVAYIDMLGMAQTAWSGVLKASNPSARKAFNYGQPTARALAACLGDSFAPAQYLAEGLRFEARLAHEVFGLDLDTVFDQDDRLNDLGIEEIAFDLDADVFIAALKREAYRLANRFMLSIPKASGTIRLATVDDDVLERHAKAYLSSRVDLING</sequence>
<feature type="domain" description="3-dehydroquinate synthase N-terminal" evidence="1">
    <location>
        <begin position="71"/>
        <end position="140"/>
    </location>
</feature>
<accession>A0A7X9YIU7</accession>
<reference evidence="2 3" key="1">
    <citation type="submission" date="2020-04" db="EMBL/GenBank/DDBJ databases">
        <title>Collinsella sp. KGMB02528 nov., an anaerobic actinobacterium isolated from human feces.</title>
        <authorList>
            <person name="Han K.-I."/>
            <person name="Eom M.K."/>
            <person name="Kim J.-S."/>
            <person name="Lee K.C."/>
            <person name="Suh M.K."/>
            <person name="Park S.-H."/>
            <person name="Lee J.H."/>
            <person name="Kang S.W."/>
            <person name="Park J.-E."/>
            <person name="Oh B.S."/>
            <person name="Yu S.Y."/>
            <person name="Choi S.-H."/>
            <person name="Lee D.H."/>
            <person name="Yoon H."/>
            <person name="Kim B.-Y."/>
            <person name="Lee J.H."/>
            <person name="Lee J.-S."/>
        </authorList>
    </citation>
    <scope>NUCLEOTIDE SEQUENCE [LARGE SCALE GENOMIC DNA]</scope>
    <source>
        <strain evidence="2 3">KGMB02528</strain>
    </source>
</reference>
<evidence type="ECO:0000313" key="3">
    <source>
        <dbReference type="Proteomes" id="UP000546970"/>
    </source>
</evidence>
<name>A0A7X9YIU7_9ACTN</name>
<evidence type="ECO:0000259" key="1">
    <source>
        <dbReference type="Pfam" id="PF01761"/>
    </source>
</evidence>